<dbReference type="SUPFAM" id="SSF63829">
    <property type="entry name" value="Calcium-dependent phosphotriesterase"/>
    <property type="match status" value="1"/>
</dbReference>
<comment type="caution">
    <text evidence="4">The sequence shown here is derived from an EMBL/GenBank/DDBJ whole genome shotgun (WGS) entry which is preliminary data.</text>
</comment>
<evidence type="ECO:0000256" key="1">
    <source>
        <dbReference type="ARBA" id="ARBA00022801"/>
    </source>
</evidence>
<sequence>MTQTNIFAGTRTGLLAALLLIALCAASGSALAGDDSPVADGAKLRLVSDQFEFTEGPAADRNGNVFFTDQPNNRIWEYDTDGKLSLFMDGAGRSNGLFFDADGNLVSAADLHGELWSIGPDKQVSVLVKDYQGHRLNGPNDLWIDPRGGIYFTDPYYQRDYWTRTQPDIDQQRVYYRTPDGLRVIAVASDLEKPNGIIGTPDGKTLYISDFGGKKTYRYTIDDDGQLSDKTLFTAMGSDGMTMDANHNLYLTGHGVTIFNQGGDKIGHIAVDEEWTGNVTFGGADDRTLFITASDSLYTLRMNVRGASAP</sequence>
<gene>
    <name evidence="4" type="ORF">ACFOSU_07745</name>
</gene>
<organism evidence="4 5">
    <name type="scientific">Salinisphaera aquimarina</name>
    <dbReference type="NCBI Taxonomy" id="2094031"/>
    <lineage>
        <taxon>Bacteria</taxon>
        <taxon>Pseudomonadati</taxon>
        <taxon>Pseudomonadota</taxon>
        <taxon>Gammaproteobacteria</taxon>
        <taxon>Salinisphaerales</taxon>
        <taxon>Salinisphaeraceae</taxon>
        <taxon>Salinisphaera</taxon>
    </lineage>
</organism>
<evidence type="ECO:0000259" key="3">
    <source>
        <dbReference type="Pfam" id="PF08450"/>
    </source>
</evidence>
<dbReference type="Gene3D" id="2.120.10.30">
    <property type="entry name" value="TolB, C-terminal domain"/>
    <property type="match status" value="1"/>
</dbReference>
<dbReference type="Proteomes" id="UP001595462">
    <property type="component" value="Unassembled WGS sequence"/>
</dbReference>
<proteinExistence type="predicted"/>
<accession>A0ABV7EPE0</accession>
<protein>
    <submittedName>
        <fullName evidence="4">SMP-30/gluconolactonase/LRE family protein</fullName>
    </submittedName>
</protein>
<keyword evidence="1" id="KW-0378">Hydrolase</keyword>
<reference evidence="5" key="1">
    <citation type="journal article" date="2019" name="Int. J. Syst. Evol. Microbiol.">
        <title>The Global Catalogue of Microorganisms (GCM) 10K type strain sequencing project: providing services to taxonomists for standard genome sequencing and annotation.</title>
        <authorList>
            <consortium name="The Broad Institute Genomics Platform"/>
            <consortium name="The Broad Institute Genome Sequencing Center for Infectious Disease"/>
            <person name="Wu L."/>
            <person name="Ma J."/>
        </authorList>
    </citation>
    <scope>NUCLEOTIDE SEQUENCE [LARGE SCALE GENOMIC DNA]</scope>
    <source>
        <strain evidence="5">KCTC 52640</strain>
    </source>
</reference>
<name>A0ABV7EPE0_9GAMM</name>
<dbReference type="InterPro" id="IPR013658">
    <property type="entry name" value="SGL"/>
</dbReference>
<feature type="signal peptide" evidence="2">
    <location>
        <begin position="1"/>
        <end position="32"/>
    </location>
</feature>
<evidence type="ECO:0000256" key="2">
    <source>
        <dbReference type="SAM" id="SignalP"/>
    </source>
</evidence>
<dbReference type="Pfam" id="PF08450">
    <property type="entry name" value="SGL"/>
    <property type="match status" value="1"/>
</dbReference>
<dbReference type="PANTHER" id="PTHR47572:SF4">
    <property type="entry name" value="LACTONASE DRP35"/>
    <property type="match status" value="1"/>
</dbReference>
<dbReference type="RefSeq" id="WP_380688137.1">
    <property type="nucleotide sequence ID" value="NZ_JBHRSS010000003.1"/>
</dbReference>
<feature type="chain" id="PRO_5047302777" evidence="2">
    <location>
        <begin position="33"/>
        <end position="310"/>
    </location>
</feature>
<keyword evidence="5" id="KW-1185">Reference proteome</keyword>
<dbReference type="InterPro" id="IPR011042">
    <property type="entry name" value="6-blade_b-propeller_TolB-like"/>
</dbReference>
<feature type="domain" description="SMP-30/Gluconolactonase/LRE-like region" evidence="3">
    <location>
        <begin position="53"/>
        <end position="294"/>
    </location>
</feature>
<dbReference type="InterPro" id="IPR051262">
    <property type="entry name" value="SMP-30/CGR1_Lactonase"/>
</dbReference>
<dbReference type="EMBL" id="JBHRSS010000003">
    <property type="protein sequence ID" value="MFC3103781.1"/>
    <property type="molecule type" value="Genomic_DNA"/>
</dbReference>
<evidence type="ECO:0000313" key="4">
    <source>
        <dbReference type="EMBL" id="MFC3103781.1"/>
    </source>
</evidence>
<evidence type="ECO:0000313" key="5">
    <source>
        <dbReference type="Proteomes" id="UP001595462"/>
    </source>
</evidence>
<keyword evidence="2" id="KW-0732">Signal</keyword>
<dbReference type="PANTHER" id="PTHR47572">
    <property type="entry name" value="LIPOPROTEIN-RELATED"/>
    <property type="match status" value="1"/>
</dbReference>